<dbReference type="GO" id="GO:0042393">
    <property type="term" value="F:histone binding"/>
    <property type="evidence" value="ECO:0007669"/>
    <property type="project" value="TreeGrafter"/>
</dbReference>
<dbReference type="EMBL" id="CAJHUB010000768">
    <property type="protein sequence ID" value="CAD7688604.1"/>
    <property type="molecule type" value="Genomic_DNA"/>
</dbReference>
<dbReference type="Gene3D" id="2.60.120.340">
    <property type="entry name" value="Nucleoplasmin core domain"/>
    <property type="match status" value="1"/>
</dbReference>
<dbReference type="InterPro" id="IPR036824">
    <property type="entry name" value="Nucleoplasmin_core_dom_sf"/>
</dbReference>
<dbReference type="InterPro" id="IPR004301">
    <property type="entry name" value="Nucleoplasmin"/>
</dbReference>
<dbReference type="GO" id="GO:0003723">
    <property type="term" value="F:RNA binding"/>
    <property type="evidence" value="ECO:0007669"/>
    <property type="project" value="TreeGrafter"/>
</dbReference>
<evidence type="ECO:0000256" key="1">
    <source>
        <dbReference type="ARBA" id="ARBA00004123"/>
    </source>
</evidence>
<dbReference type="GO" id="GO:0006338">
    <property type="term" value="P:chromatin remodeling"/>
    <property type="evidence" value="ECO:0007669"/>
    <property type="project" value="TreeGrafter"/>
</dbReference>
<protein>
    <submittedName>
        <fullName evidence="5">(raccoon dog) hypothetical protein</fullName>
    </submittedName>
</protein>
<comment type="subcellular location">
    <subcellularLocation>
        <location evidence="1">Nucleus</location>
    </subcellularLocation>
</comment>
<evidence type="ECO:0000313" key="6">
    <source>
        <dbReference type="Proteomes" id="UP000645828"/>
    </source>
</evidence>
<dbReference type="GO" id="GO:0003682">
    <property type="term" value="F:chromatin binding"/>
    <property type="evidence" value="ECO:0007669"/>
    <property type="project" value="TreeGrafter"/>
</dbReference>
<dbReference type="PANTHER" id="PTHR22747">
    <property type="entry name" value="NUCLEOPLASMIN"/>
    <property type="match status" value="1"/>
</dbReference>
<dbReference type="AlphaFoldDB" id="A0A811ZJI7"/>
<dbReference type="Pfam" id="PF03066">
    <property type="entry name" value="Nucleoplasmin"/>
    <property type="match status" value="1"/>
</dbReference>
<keyword evidence="6" id="KW-1185">Reference proteome</keyword>
<dbReference type="InterPro" id="IPR024057">
    <property type="entry name" value="Nucleoplasmin_core_dom"/>
</dbReference>
<reference evidence="5" key="1">
    <citation type="submission" date="2020-12" db="EMBL/GenBank/DDBJ databases">
        <authorList>
            <consortium name="Molecular Ecology Group"/>
        </authorList>
    </citation>
    <scope>NUCLEOTIDE SEQUENCE</scope>
    <source>
        <strain evidence="5">TBG_1078</strain>
    </source>
</reference>
<comment type="caution">
    <text evidence="5">The sequence shown here is derived from an EMBL/GenBank/DDBJ whole genome shotgun (WGS) entry which is preliminary data.</text>
</comment>
<feature type="domain" description="Nucleoplasmin core" evidence="4">
    <location>
        <begin position="14"/>
        <end position="92"/>
    </location>
</feature>
<sequence length="145" mass="16436">MSRVCRSPLHCFFGDEEGNTGHVLALTMLCFTEGAKDKCDVIEVMAQNHDQQKIAVLVTNLRLSCQLMLSWVDFQLQPPITFCLKSNFGPMYNDVSEEESKEEGSKEVEAELSPILPAKKQGHRPLWSASCLSHMPRTRFLCKFQ</sequence>
<evidence type="ECO:0000313" key="5">
    <source>
        <dbReference type="EMBL" id="CAD7688604.1"/>
    </source>
</evidence>
<name>A0A811ZJI7_NYCPR</name>
<dbReference type="Proteomes" id="UP000645828">
    <property type="component" value="Unassembled WGS sequence"/>
</dbReference>
<keyword evidence="3" id="KW-0539">Nucleus</keyword>
<evidence type="ECO:0000256" key="3">
    <source>
        <dbReference type="ARBA" id="ARBA00023242"/>
    </source>
</evidence>
<accession>A0A811ZJI7</accession>
<dbReference type="GO" id="GO:0005737">
    <property type="term" value="C:cytoplasm"/>
    <property type="evidence" value="ECO:0007669"/>
    <property type="project" value="TreeGrafter"/>
</dbReference>
<dbReference type="GO" id="GO:0005730">
    <property type="term" value="C:nucleolus"/>
    <property type="evidence" value="ECO:0007669"/>
    <property type="project" value="TreeGrafter"/>
</dbReference>
<gene>
    <name evidence="5" type="ORF">NYPRO_LOCUS21397</name>
</gene>
<evidence type="ECO:0000256" key="2">
    <source>
        <dbReference type="ARBA" id="ARBA00010744"/>
    </source>
</evidence>
<proteinExistence type="inferred from homology"/>
<comment type="similarity">
    <text evidence="2">Belongs to the nucleoplasmin family.</text>
</comment>
<evidence type="ECO:0000259" key="4">
    <source>
        <dbReference type="Pfam" id="PF03066"/>
    </source>
</evidence>
<dbReference type="PANTHER" id="PTHR22747:SF13">
    <property type="entry name" value="NUCLEOPLASMIN-3"/>
    <property type="match status" value="1"/>
</dbReference>
<organism evidence="5 6">
    <name type="scientific">Nyctereutes procyonoides</name>
    <name type="common">Raccoon dog</name>
    <name type="synonym">Canis procyonoides</name>
    <dbReference type="NCBI Taxonomy" id="34880"/>
    <lineage>
        <taxon>Eukaryota</taxon>
        <taxon>Metazoa</taxon>
        <taxon>Chordata</taxon>
        <taxon>Craniata</taxon>
        <taxon>Vertebrata</taxon>
        <taxon>Euteleostomi</taxon>
        <taxon>Mammalia</taxon>
        <taxon>Eutheria</taxon>
        <taxon>Laurasiatheria</taxon>
        <taxon>Carnivora</taxon>
        <taxon>Caniformia</taxon>
        <taxon>Canidae</taxon>
        <taxon>Nyctereutes</taxon>
    </lineage>
</organism>
<dbReference type="GO" id="GO:0005654">
    <property type="term" value="C:nucleoplasm"/>
    <property type="evidence" value="ECO:0007669"/>
    <property type="project" value="TreeGrafter"/>
</dbReference>
<dbReference type="SUPFAM" id="SSF69203">
    <property type="entry name" value="Nucleoplasmin-like core domain"/>
    <property type="match status" value="1"/>
</dbReference>